<evidence type="ECO:0000256" key="1">
    <source>
        <dbReference type="ARBA" id="ARBA00022679"/>
    </source>
</evidence>
<evidence type="ECO:0000313" key="10">
    <source>
        <dbReference type="Proteomes" id="UP000238348"/>
    </source>
</evidence>
<evidence type="ECO:0000256" key="3">
    <source>
        <dbReference type="ARBA" id="ARBA00022777"/>
    </source>
</evidence>
<dbReference type="PRINTS" id="PR01907">
    <property type="entry name" value="WORMGLOBIN"/>
</dbReference>
<dbReference type="GO" id="GO:0005524">
    <property type="term" value="F:ATP binding"/>
    <property type="evidence" value="ECO:0007669"/>
    <property type="project" value="UniProtKB-UniRule"/>
</dbReference>
<evidence type="ECO:0000259" key="8">
    <source>
        <dbReference type="PROSITE" id="PS50011"/>
    </source>
</evidence>
<evidence type="ECO:0000256" key="4">
    <source>
        <dbReference type="ARBA" id="ARBA00022840"/>
    </source>
</evidence>
<dbReference type="SUPFAM" id="SSF56112">
    <property type="entry name" value="Protein kinase-like (PK-like)"/>
    <property type="match status" value="1"/>
</dbReference>
<accession>A0A2L0F3Q1</accession>
<keyword evidence="4 5" id="KW-0067">ATP-binding</keyword>
<reference evidence="9 10" key="1">
    <citation type="submission" date="2015-09" db="EMBL/GenBank/DDBJ databases">
        <title>Sorangium comparison.</title>
        <authorList>
            <person name="Zaburannyi N."/>
            <person name="Bunk B."/>
            <person name="Overmann J."/>
            <person name="Mueller R."/>
        </authorList>
    </citation>
    <scope>NUCLEOTIDE SEQUENCE [LARGE SCALE GENOMIC DNA]</scope>
    <source>
        <strain evidence="9 10">So ce26</strain>
    </source>
</reference>
<dbReference type="PANTHER" id="PTHR43289">
    <property type="entry name" value="MITOGEN-ACTIVATED PROTEIN KINASE KINASE KINASE 20-RELATED"/>
    <property type="match status" value="1"/>
</dbReference>
<dbReference type="InterPro" id="IPR000971">
    <property type="entry name" value="Globin"/>
</dbReference>
<protein>
    <submittedName>
        <fullName evidence="9">Protein kinase</fullName>
        <ecNumber evidence="9">2.7.11.1</ecNumber>
    </submittedName>
</protein>
<evidence type="ECO:0000256" key="5">
    <source>
        <dbReference type="PROSITE-ProRule" id="PRU10141"/>
    </source>
</evidence>
<dbReference type="InterPro" id="IPR012292">
    <property type="entry name" value="Globin/Proto"/>
</dbReference>
<evidence type="ECO:0000256" key="6">
    <source>
        <dbReference type="SAM" id="MobiDB-lite"/>
    </source>
</evidence>
<dbReference type="GO" id="GO:0019825">
    <property type="term" value="F:oxygen binding"/>
    <property type="evidence" value="ECO:0007669"/>
    <property type="project" value="InterPro"/>
</dbReference>
<dbReference type="Pfam" id="PF13490">
    <property type="entry name" value="zf-HC2"/>
    <property type="match status" value="1"/>
</dbReference>
<dbReference type="InterPro" id="IPR027383">
    <property type="entry name" value="Znf_put"/>
</dbReference>
<name>A0A2L0F3Q1_SORCE</name>
<dbReference type="Gene3D" id="3.30.200.20">
    <property type="entry name" value="Phosphorylase Kinase, domain 1"/>
    <property type="match status" value="1"/>
</dbReference>
<dbReference type="InterPro" id="IPR011009">
    <property type="entry name" value="Kinase-like_dom_sf"/>
</dbReference>
<dbReference type="AlphaFoldDB" id="A0A2L0F3Q1"/>
<dbReference type="EMBL" id="CP012673">
    <property type="protein sequence ID" value="AUX46153.1"/>
    <property type="molecule type" value="Genomic_DNA"/>
</dbReference>
<dbReference type="PROSITE" id="PS50011">
    <property type="entry name" value="PROTEIN_KINASE_DOM"/>
    <property type="match status" value="1"/>
</dbReference>
<dbReference type="Gene3D" id="3.40.50.1820">
    <property type="entry name" value="alpha/beta hydrolase"/>
    <property type="match status" value="1"/>
</dbReference>
<evidence type="ECO:0000259" key="7">
    <source>
        <dbReference type="PROSITE" id="PS01033"/>
    </source>
</evidence>
<evidence type="ECO:0000313" key="9">
    <source>
        <dbReference type="EMBL" id="AUX46153.1"/>
    </source>
</evidence>
<feature type="region of interest" description="Disordered" evidence="6">
    <location>
        <begin position="47"/>
        <end position="79"/>
    </location>
</feature>
<dbReference type="CDD" id="cd14014">
    <property type="entry name" value="STKc_PknB_like"/>
    <property type="match status" value="1"/>
</dbReference>
<dbReference type="SUPFAM" id="SSF46458">
    <property type="entry name" value="Globin-like"/>
    <property type="match status" value="1"/>
</dbReference>
<feature type="domain" description="Globin" evidence="7">
    <location>
        <begin position="405"/>
        <end position="539"/>
    </location>
</feature>
<dbReference type="InterPro" id="IPR017441">
    <property type="entry name" value="Protein_kinase_ATP_BS"/>
</dbReference>
<dbReference type="EC" id="2.7.11.1" evidence="9"/>
<dbReference type="InterPro" id="IPR008271">
    <property type="entry name" value="Ser/Thr_kinase_AS"/>
</dbReference>
<dbReference type="PROSITE" id="PS00107">
    <property type="entry name" value="PROTEIN_KINASE_ATP"/>
    <property type="match status" value="1"/>
</dbReference>
<dbReference type="Pfam" id="PF00561">
    <property type="entry name" value="Abhydrolase_1"/>
    <property type="match status" value="1"/>
</dbReference>
<feature type="region of interest" description="Disordered" evidence="6">
    <location>
        <begin position="235"/>
        <end position="259"/>
    </location>
</feature>
<feature type="binding site" evidence="5">
    <location>
        <position position="113"/>
    </location>
    <ligand>
        <name>ATP</name>
        <dbReference type="ChEBI" id="CHEBI:30616"/>
    </ligand>
</feature>
<dbReference type="InterPro" id="IPR000073">
    <property type="entry name" value="AB_hydrolase_1"/>
</dbReference>
<dbReference type="PROSITE" id="PS00108">
    <property type="entry name" value="PROTEIN_KINASE_ST"/>
    <property type="match status" value="1"/>
</dbReference>
<sequence length="866" mass="90950">MSPCPSEDALATWLEGQLPHDTAASIRGHVDGCADCRALIDARPRESDLGAPLPLSPLSTADRSGGSEPPPASSWSPPDAFDDFRVLRPLGRGGMGQVYLGHDEVLDRPVALKFVAADKPDPRTLERLRVEARAIARLQHPNVVAVFRVGAVRGRPYIAYELVEGEPLEQLPKPVPWATALRIALGLSRGLAAAHRRGVLHRDIKPANVMIATNGEVKLLDFGLAKLIDEPGAAADPGRRAAAGPPGARSSPPSFPADASAGTTAIAIMPDAFGATSTVNLTDGAMVMGTPLYLAPELWVGTAATPHSDVYALGLVVYELCAGRLPHAGLDVHAIASWVTARALPPLRSICPEVPEMLADIVDRCIQRAPEARFASAEEVQAALEETEALCRAFQIVRSGPASSGAPETDVDVVRASFERLAPRAEALVARFYERLFAREPALRGLFPPDMREQRMKLAATLQLVVDNLRAPDKLIEMLEALGHRHAGYDALPEHLDAVGRALLEALEELEGDAWGPAAARAWSGAYAQIAEAMRRGLEAGRRAIGATDASGAPSTTGAARRAYATTSAAETRFATSDDASLAYKVAGGGPVDLVLVQGWVTHVEAAWEQALTSQFFAELGAWARLVVLDQRGTGMSEREGAGAPAEQQAEDLRAVLDAAGVERAALVGVGAGFAPCALLAAAHPERTRALVAIGAAAQMSAWPGCLFGLTGEGADEAERALRSGWGEPLFLDRLAPSAAEDGAFRRFWASYLRLGASPSGAARMLRAHAALDLRPALGRVNAPALVLHRAGDRAVPAAAGRDLAGRIPGARHVELPGDDHLPFVGDPRPLIAELRSLLGVAAGGSAVSSLAPSTERAGADAASRR</sequence>
<organism evidence="9 10">
    <name type="scientific">Sorangium cellulosum</name>
    <name type="common">Polyangium cellulosum</name>
    <dbReference type="NCBI Taxonomy" id="56"/>
    <lineage>
        <taxon>Bacteria</taxon>
        <taxon>Pseudomonadati</taxon>
        <taxon>Myxococcota</taxon>
        <taxon>Polyangia</taxon>
        <taxon>Polyangiales</taxon>
        <taxon>Polyangiaceae</taxon>
        <taxon>Sorangium</taxon>
    </lineage>
</organism>
<dbReference type="InterPro" id="IPR000719">
    <property type="entry name" value="Prot_kinase_dom"/>
</dbReference>
<dbReference type="PROSITE" id="PS01033">
    <property type="entry name" value="GLOBIN"/>
    <property type="match status" value="1"/>
</dbReference>
<dbReference type="GO" id="GO:0020037">
    <property type="term" value="F:heme binding"/>
    <property type="evidence" value="ECO:0007669"/>
    <property type="project" value="InterPro"/>
</dbReference>
<dbReference type="InterPro" id="IPR009050">
    <property type="entry name" value="Globin-like_sf"/>
</dbReference>
<dbReference type="PANTHER" id="PTHR43289:SF30">
    <property type="entry name" value="NON-SPECIFIC SERINE_THREONINE PROTEIN KINASE"/>
    <property type="match status" value="1"/>
</dbReference>
<dbReference type="Gene3D" id="1.10.510.10">
    <property type="entry name" value="Transferase(Phosphotransferase) domain 1"/>
    <property type="match status" value="1"/>
</dbReference>
<dbReference type="GO" id="GO:0004674">
    <property type="term" value="F:protein serine/threonine kinase activity"/>
    <property type="evidence" value="ECO:0007669"/>
    <property type="project" value="UniProtKB-EC"/>
</dbReference>
<gene>
    <name evidence="9" type="ORF">SOCE26_076580</name>
</gene>
<keyword evidence="1 9" id="KW-0808">Transferase</keyword>
<keyword evidence="3 9" id="KW-0418">Kinase</keyword>
<dbReference type="Proteomes" id="UP000238348">
    <property type="component" value="Chromosome"/>
</dbReference>
<dbReference type="Gene3D" id="1.10.490.10">
    <property type="entry name" value="Globins"/>
    <property type="match status" value="1"/>
</dbReference>
<dbReference type="SUPFAM" id="SSF53474">
    <property type="entry name" value="alpha/beta-Hydrolases"/>
    <property type="match status" value="1"/>
</dbReference>
<dbReference type="RefSeq" id="WP_234022813.1">
    <property type="nucleotide sequence ID" value="NZ_CP012673.1"/>
</dbReference>
<dbReference type="SMART" id="SM00220">
    <property type="entry name" value="S_TKc"/>
    <property type="match status" value="1"/>
</dbReference>
<evidence type="ECO:0000256" key="2">
    <source>
        <dbReference type="ARBA" id="ARBA00022741"/>
    </source>
</evidence>
<dbReference type="Pfam" id="PF00069">
    <property type="entry name" value="Pkinase"/>
    <property type="match status" value="2"/>
</dbReference>
<feature type="domain" description="Protein kinase" evidence="8">
    <location>
        <begin position="84"/>
        <end position="390"/>
    </location>
</feature>
<keyword evidence="2 5" id="KW-0547">Nucleotide-binding</keyword>
<dbReference type="Pfam" id="PF00042">
    <property type="entry name" value="Globin"/>
    <property type="match status" value="1"/>
</dbReference>
<dbReference type="InterPro" id="IPR029058">
    <property type="entry name" value="AB_hydrolase_fold"/>
</dbReference>
<proteinExistence type="predicted"/>